<dbReference type="GO" id="GO:0004673">
    <property type="term" value="F:protein histidine kinase activity"/>
    <property type="evidence" value="ECO:0007669"/>
    <property type="project" value="UniProtKB-EC"/>
</dbReference>
<keyword evidence="10" id="KW-1185">Reference proteome</keyword>
<dbReference type="AlphaFoldDB" id="A0A498L2H0"/>
<keyword evidence="5" id="KW-0418">Kinase</keyword>
<sequence length="510" mass="56942">MMGSDQSVMETIRRIKSVIRQDAPFHDRVRDVLHIGNQYLGLEQGYLSRVNDQTDKITVVASAEPTDRASDLGKKSEFIDRHCWRTVKEDGIVALHNVLETDFAQETSEDLQPGCYIGTPIKVNKGLYGTLGFVGVEPRPEPFSDADFLFVTLTAQVFERELVHRQFDSELTRETNRAKILNRVLRHNLRNDMSVIRGHVQLMAEQLEDDRPGATAFQHIDELLELCQKARELDVIVNAESEYELTDITTLVEDTADTVAESYPDATIELQADEPVRAEVMPSLKRGLRELIENAAKHGGNSPSVTLTIDDTDSTVSIQIADTGPGLPDIEADVLSHGEELPLSHGRGLGLWITYWIVTSHDGRIEPSVSAEGTTLTVSLPRTAGTGSKQGILKLQRARDRYEAAFEEAPDAMVFLNDDARILDANAETASVLGMSRKNLLGRSVREFYQGPEEFDTLWSEIMDSGKSRDTIVIESTDGNEYVLEYSSKTEILPDQHFLINRIVETRSQS</sequence>
<dbReference type="InterPro" id="IPR000014">
    <property type="entry name" value="PAS"/>
</dbReference>
<dbReference type="Gene3D" id="3.30.565.10">
    <property type="entry name" value="Histidine kinase-like ATPase, C-terminal domain"/>
    <property type="match status" value="1"/>
</dbReference>
<evidence type="ECO:0000256" key="6">
    <source>
        <dbReference type="ARBA" id="ARBA00022840"/>
    </source>
</evidence>
<dbReference type="InterPro" id="IPR003594">
    <property type="entry name" value="HATPase_dom"/>
</dbReference>
<dbReference type="InterPro" id="IPR004358">
    <property type="entry name" value="Sig_transdc_His_kin-like_C"/>
</dbReference>
<evidence type="ECO:0000259" key="7">
    <source>
        <dbReference type="PROSITE" id="PS50109"/>
    </source>
</evidence>
<evidence type="ECO:0000256" key="3">
    <source>
        <dbReference type="ARBA" id="ARBA00022679"/>
    </source>
</evidence>
<dbReference type="CDD" id="cd00130">
    <property type="entry name" value="PAS"/>
    <property type="match status" value="1"/>
</dbReference>
<proteinExistence type="predicted"/>
<dbReference type="NCBIfam" id="TIGR00229">
    <property type="entry name" value="sensory_box"/>
    <property type="match status" value="1"/>
</dbReference>
<comment type="caution">
    <text evidence="9">The sequence shown here is derived from an EMBL/GenBank/DDBJ whole genome shotgun (WGS) entry which is preliminary data.</text>
</comment>
<dbReference type="InterPro" id="IPR003018">
    <property type="entry name" value="GAF"/>
</dbReference>
<keyword evidence="6" id="KW-0067">ATP-binding</keyword>
<dbReference type="Pfam" id="PF00989">
    <property type="entry name" value="PAS"/>
    <property type="match status" value="1"/>
</dbReference>
<evidence type="ECO:0000313" key="10">
    <source>
        <dbReference type="Proteomes" id="UP000289691"/>
    </source>
</evidence>
<dbReference type="PANTHER" id="PTHR44936">
    <property type="entry name" value="SENSOR PROTEIN CREC"/>
    <property type="match status" value="1"/>
</dbReference>
<dbReference type="Gene3D" id="3.30.450.20">
    <property type="entry name" value="PAS domain"/>
    <property type="match status" value="1"/>
</dbReference>
<dbReference type="PROSITE" id="PS50112">
    <property type="entry name" value="PAS"/>
    <property type="match status" value="1"/>
</dbReference>
<dbReference type="Gene3D" id="3.30.450.40">
    <property type="match status" value="1"/>
</dbReference>
<keyword evidence="3" id="KW-0808">Transferase</keyword>
<dbReference type="GO" id="GO:0006355">
    <property type="term" value="P:regulation of DNA-templated transcription"/>
    <property type="evidence" value="ECO:0007669"/>
    <property type="project" value="InterPro"/>
</dbReference>
<dbReference type="Proteomes" id="UP000289691">
    <property type="component" value="Unassembled WGS sequence"/>
</dbReference>
<dbReference type="EMBL" id="RDFA01000002">
    <property type="protein sequence ID" value="RXK50346.1"/>
    <property type="molecule type" value="Genomic_DNA"/>
</dbReference>
<comment type="catalytic activity">
    <reaction evidence="1">
        <text>ATP + protein L-histidine = ADP + protein N-phospho-L-histidine.</text>
        <dbReference type="EC" id="2.7.13.3"/>
    </reaction>
</comment>
<evidence type="ECO:0000256" key="4">
    <source>
        <dbReference type="ARBA" id="ARBA00022741"/>
    </source>
</evidence>
<dbReference type="InterPro" id="IPR029016">
    <property type="entry name" value="GAF-like_dom_sf"/>
</dbReference>
<dbReference type="InterPro" id="IPR050980">
    <property type="entry name" value="2C_sensor_his_kinase"/>
</dbReference>
<dbReference type="InterPro" id="IPR013767">
    <property type="entry name" value="PAS_fold"/>
</dbReference>
<dbReference type="SUPFAM" id="SSF55785">
    <property type="entry name" value="PYP-like sensor domain (PAS domain)"/>
    <property type="match status" value="1"/>
</dbReference>
<dbReference type="InterPro" id="IPR035965">
    <property type="entry name" value="PAS-like_dom_sf"/>
</dbReference>
<dbReference type="EC" id="2.7.13.3" evidence="2"/>
<dbReference type="PRINTS" id="PR00344">
    <property type="entry name" value="BCTRLSENSOR"/>
</dbReference>
<dbReference type="InterPro" id="IPR036890">
    <property type="entry name" value="HATPase_C_sf"/>
</dbReference>
<dbReference type="InterPro" id="IPR005467">
    <property type="entry name" value="His_kinase_dom"/>
</dbReference>
<dbReference type="PANTHER" id="PTHR44936:SF10">
    <property type="entry name" value="SENSOR PROTEIN RSTB"/>
    <property type="match status" value="1"/>
</dbReference>
<dbReference type="SMART" id="SM00065">
    <property type="entry name" value="GAF"/>
    <property type="match status" value="1"/>
</dbReference>
<evidence type="ECO:0000313" key="9">
    <source>
        <dbReference type="EMBL" id="RXK50346.1"/>
    </source>
</evidence>
<evidence type="ECO:0000256" key="2">
    <source>
        <dbReference type="ARBA" id="ARBA00012438"/>
    </source>
</evidence>
<dbReference type="SMART" id="SM00387">
    <property type="entry name" value="HATPase_c"/>
    <property type="match status" value="1"/>
</dbReference>
<dbReference type="Pfam" id="PF02518">
    <property type="entry name" value="HATPase_c"/>
    <property type="match status" value="1"/>
</dbReference>
<name>A0A498L2H0_9EURY</name>
<dbReference type="SUPFAM" id="SSF55874">
    <property type="entry name" value="ATPase domain of HSP90 chaperone/DNA topoisomerase II/histidine kinase"/>
    <property type="match status" value="1"/>
</dbReference>
<keyword evidence="4" id="KW-0547">Nucleotide-binding</keyword>
<dbReference type="PROSITE" id="PS50109">
    <property type="entry name" value="HIS_KIN"/>
    <property type="match status" value="1"/>
</dbReference>
<dbReference type="SUPFAM" id="SSF55781">
    <property type="entry name" value="GAF domain-like"/>
    <property type="match status" value="1"/>
</dbReference>
<protein>
    <recommendedName>
        <fullName evidence="2">histidine kinase</fullName>
        <ecNumber evidence="2">2.7.13.3</ecNumber>
    </recommendedName>
</protein>
<feature type="domain" description="Histidine kinase" evidence="7">
    <location>
        <begin position="184"/>
        <end position="384"/>
    </location>
</feature>
<gene>
    <name evidence="9" type="ORF">EAF64_07240</name>
</gene>
<organism evidence="9 10">
    <name type="scientific">Halorientalis pallida</name>
    <dbReference type="NCBI Taxonomy" id="2479928"/>
    <lineage>
        <taxon>Archaea</taxon>
        <taxon>Methanobacteriati</taxon>
        <taxon>Methanobacteriota</taxon>
        <taxon>Stenosarchaea group</taxon>
        <taxon>Halobacteria</taxon>
        <taxon>Halobacteriales</taxon>
        <taxon>Haloarculaceae</taxon>
        <taxon>Halorientalis</taxon>
    </lineage>
</organism>
<dbReference type="SMART" id="SM00091">
    <property type="entry name" value="PAS"/>
    <property type="match status" value="1"/>
</dbReference>
<dbReference type="Pfam" id="PF01590">
    <property type="entry name" value="GAF"/>
    <property type="match status" value="1"/>
</dbReference>
<evidence type="ECO:0000256" key="1">
    <source>
        <dbReference type="ARBA" id="ARBA00000085"/>
    </source>
</evidence>
<feature type="domain" description="PAS" evidence="8">
    <location>
        <begin position="398"/>
        <end position="450"/>
    </location>
</feature>
<reference evidence="9 10" key="1">
    <citation type="submission" date="2019-01" db="EMBL/GenBank/DDBJ databases">
        <title>Halorientalis sp. F13-25 a new haloarchaeum isolated from hypersaline water.</title>
        <authorList>
            <person name="Ana D.-V."/>
            <person name="Cristina S.-P."/>
            <person name="Antonio V."/>
        </authorList>
    </citation>
    <scope>NUCLEOTIDE SEQUENCE [LARGE SCALE GENOMIC DNA]</scope>
    <source>
        <strain evidence="9 10">F13-25</strain>
    </source>
</reference>
<evidence type="ECO:0000259" key="8">
    <source>
        <dbReference type="PROSITE" id="PS50112"/>
    </source>
</evidence>
<accession>A0A498L2H0</accession>
<evidence type="ECO:0000256" key="5">
    <source>
        <dbReference type="ARBA" id="ARBA00022777"/>
    </source>
</evidence>
<dbReference type="GO" id="GO:0005524">
    <property type="term" value="F:ATP binding"/>
    <property type="evidence" value="ECO:0007669"/>
    <property type="project" value="UniProtKB-KW"/>
</dbReference>